<reference evidence="2 3" key="1">
    <citation type="submission" date="2018-07" db="EMBL/GenBank/DDBJ databases">
        <title>Whole genome sequence of Mycobacterium uberis.</title>
        <authorList>
            <person name="Benjak A."/>
        </authorList>
    </citation>
    <scope>NUCLEOTIDE SEQUENCE [LARGE SCALE GENOMIC DNA]</scope>
    <source>
        <strain evidence="2 3">Jura</strain>
    </source>
</reference>
<proteinExistence type="predicted"/>
<dbReference type="SUPFAM" id="SSF140459">
    <property type="entry name" value="PE/PPE dimer-like"/>
    <property type="match status" value="1"/>
</dbReference>
<accession>A0A3E1HE00</accession>
<dbReference type="Proteomes" id="UP000258522">
    <property type="component" value="Unassembled WGS sequence"/>
</dbReference>
<comment type="caution">
    <text evidence="2">The sequence shown here is derived from an EMBL/GenBank/DDBJ whole genome shotgun (WGS) entry which is preliminary data.</text>
</comment>
<name>A0A3E1HE00_9MYCO</name>
<dbReference type="InterPro" id="IPR038332">
    <property type="entry name" value="PPE_sf"/>
</dbReference>
<gene>
    <name evidence="2" type="ORF">MUBE_12490</name>
</gene>
<dbReference type="AlphaFoldDB" id="A0A3E1HE00"/>
<evidence type="ECO:0000259" key="1">
    <source>
        <dbReference type="Pfam" id="PF00934"/>
    </source>
</evidence>
<dbReference type="Pfam" id="PF00934">
    <property type="entry name" value="PE"/>
    <property type="match status" value="1"/>
</dbReference>
<evidence type="ECO:0000313" key="3">
    <source>
        <dbReference type="Proteomes" id="UP000258522"/>
    </source>
</evidence>
<dbReference type="EMBL" id="QAYL01000025">
    <property type="protein sequence ID" value="RFD24708.1"/>
    <property type="molecule type" value="Genomic_DNA"/>
</dbReference>
<dbReference type="Gene3D" id="1.10.287.850">
    <property type="entry name" value="HP0062-like domain"/>
    <property type="match status" value="1"/>
</dbReference>
<sequence length="67" mass="7043">MANVATAVSITALAPPVGDAVSAQVVRMFSDHAATYQSVSLQAVVFHQDFVRAFSVVRASYIDTEAG</sequence>
<evidence type="ECO:0000313" key="2">
    <source>
        <dbReference type="EMBL" id="RFD24708.1"/>
    </source>
</evidence>
<organism evidence="2 3">
    <name type="scientific">Mycobacterium uberis</name>
    <dbReference type="NCBI Taxonomy" id="2162698"/>
    <lineage>
        <taxon>Bacteria</taxon>
        <taxon>Bacillati</taxon>
        <taxon>Actinomycetota</taxon>
        <taxon>Actinomycetes</taxon>
        <taxon>Mycobacteriales</taxon>
        <taxon>Mycobacteriaceae</taxon>
        <taxon>Mycobacterium</taxon>
    </lineage>
</organism>
<feature type="domain" description="PE" evidence="1">
    <location>
        <begin position="2"/>
        <end position="66"/>
    </location>
</feature>
<protein>
    <recommendedName>
        <fullName evidence="1">PE domain-containing protein</fullName>
    </recommendedName>
</protein>
<keyword evidence="3" id="KW-1185">Reference proteome</keyword>
<dbReference type="InterPro" id="IPR000084">
    <property type="entry name" value="PE-PGRS_N"/>
</dbReference>